<feature type="compositionally biased region" description="Low complexity" evidence="1">
    <location>
        <begin position="98"/>
        <end position="111"/>
    </location>
</feature>
<evidence type="ECO:0000256" key="1">
    <source>
        <dbReference type="SAM" id="MobiDB-lite"/>
    </source>
</evidence>
<gene>
    <name evidence="2" type="ORF">BDZ83DRAFT_269679</name>
</gene>
<comment type="caution">
    <text evidence="2">The sequence shown here is derived from an EMBL/GenBank/DDBJ whole genome shotgun (WGS) entry which is preliminary data.</text>
</comment>
<keyword evidence="3" id="KW-1185">Reference proteome</keyword>
<protein>
    <submittedName>
        <fullName evidence="2">Uncharacterized protein</fullName>
    </submittedName>
</protein>
<sequence length="160" mass="17191">MVGLGPKVPPSRKDDVVFKLLLPVRHSAGVVPPSKSSSTPHPQKFLPALTITTTTVQSCLPPTAGTANYHSERTRHKAGPPCSTSRWPELPQARRVPSLSSKSNSLGKSSSHPALRWKTLSHFARHSPTLIPQLSFSDDCSCLVINKLASAACLPSRPLC</sequence>
<accession>A0AAD8UP11</accession>
<feature type="region of interest" description="Disordered" evidence="1">
    <location>
        <begin position="64"/>
        <end position="112"/>
    </location>
</feature>
<dbReference type="Proteomes" id="UP001244207">
    <property type="component" value="Unassembled WGS sequence"/>
</dbReference>
<dbReference type="RefSeq" id="XP_060366332.1">
    <property type="nucleotide sequence ID" value="XM_060502045.1"/>
</dbReference>
<reference evidence="2" key="1">
    <citation type="submission" date="2021-12" db="EMBL/GenBank/DDBJ databases">
        <title>Comparative genomics, transcriptomics and evolutionary studies reveal genomic signatures of adaptation to plant cell wall in hemibiotrophic fungi.</title>
        <authorList>
            <consortium name="DOE Joint Genome Institute"/>
            <person name="Baroncelli R."/>
            <person name="Diaz J.F."/>
            <person name="Benocci T."/>
            <person name="Peng M."/>
            <person name="Battaglia E."/>
            <person name="Haridas S."/>
            <person name="Andreopoulos W."/>
            <person name="Labutti K."/>
            <person name="Pangilinan J."/>
            <person name="Floch G.L."/>
            <person name="Makela M.R."/>
            <person name="Henrissat B."/>
            <person name="Grigoriev I.V."/>
            <person name="Crouch J.A."/>
            <person name="De Vries R.P."/>
            <person name="Sukno S.A."/>
            <person name="Thon M.R."/>
        </authorList>
    </citation>
    <scope>NUCLEOTIDE SEQUENCE</scope>
    <source>
        <strain evidence="2">CBS 112980</strain>
    </source>
</reference>
<evidence type="ECO:0000313" key="3">
    <source>
        <dbReference type="Proteomes" id="UP001244207"/>
    </source>
</evidence>
<name>A0AAD8UP11_GLOAC</name>
<proteinExistence type="predicted"/>
<dbReference type="AlphaFoldDB" id="A0AAD8UP11"/>
<organism evidence="2 3">
    <name type="scientific">Glomerella acutata</name>
    <name type="common">Colletotrichum acutatum</name>
    <dbReference type="NCBI Taxonomy" id="27357"/>
    <lineage>
        <taxon>Eukaryota</taxon>
        <taxon>Fungi</taxon>
        <taxon>Dikarya</taxon>
        <taxon>Ascomycota</taxon>
        <taxon>Pezizomycotina</taxon>
        <taxon>Sordariomycetes</taxon>
        <taxon>Hypocreomycetidae</taxon>
        <taxon>Glomerellales</taxon>
        <taxon>Glomerellaceae</taxon>
        <taxon>Colletotrichum</taxon>
        <taxon>Colletotrichum acutatum species complex</taxon>
    </lineage>
</organism>
<dbReference type="EMBL" id="JAHMHS010000034">
    <property type="protein sequence ID" value="KAK1726277.1"/>
    <property type="molecule type" value="Genomic_DNA"/>
</dbReference>
<evidence type="ECO:0000313" key="2">
    <source>
        <dbReference type="EMBL" id="KAK1726277.1"/>
    </source>
</evidence>
<dbReference type="GeneID" id="85385944"/>